<keyword evidence="9" id="KW-1185">Reference proteome</keyword>
<dbReference type="Proteomes" id="UP001223802">
    <property type="component" value="Chromosome"/>
</dbReference>
<dbReference type="PANTHER" id="PTHR30221">
    <property type="entry name" value="SMALL-CONDUCTANCE MECHANOSENSITIVE CHANNEL"/>
    <property type="match status" value="1"/>
</dbReference>
<evidence type="ECO:0000313" key="8">
    <source>
        <dbReference type="EMBL" id="WMC11940.1"/>
    </source>
</evidence>
<dbReference type="GO" id="GO:0008381">
    <property type="term" value="F:mechanosensitive monoatomic ion channel activity"/>
    <property type="evidence" value="ECO:0007669"/>
    <property type="project" value="InterPro"/>
</dbReference>
<keyword evidence="6" id="KW-0813">Transport</keyword>
<evidence type="ECO:0000256" key="3">
    <source>
        <dbReference type="ARBA" id="ARBA00022692"/>
    </source>
</evidence>
<feature type="domain" description="Mechanosensitive ion channel MscS" evidence="7">
    <location>
        <begin position="102"/>
        <end position="168"/>
    </location>
</feature>
<dbReference type="InterPro" id="IPR006685">
    <property type="entry name" value="MscS_channel_2nd"/>
</dbReference>
<keyword evidence="3 6" id="KW-0812">Transmembrane</keyword>
<dbReference type="AlphaFoldDB" id="A0AA50KQ41"/>
<dbReference type="InterPro" id="IPR010920">
    <property type="entry name" value="LSM_dom_sf"/>
</dbReference>
<evidence type="ECO:0000313" key="9">
    <source>
        <dbReference type="Proteomes" id="UP001223802"/>
    </source>
</evidence>
<feature type="transmembrane region" description="Helical" evidence="6">
    <location>
        <begin position="12"/>
        <end position="34"/>
    </location>
</feature>
<dbReference type="Pfam" id="PF00924">
    <property type="entry name" value="MS_channel_2nd"/>
    <property type="match status" value="1"/>
</dbReference>
<evidence type="ECO:0000256" key="1">
    <source>
        <dbReference type="ARBA" id="ARBA00004141"/>
    </source>
</evidence>
<dbReference type="InterPro" id="IPR023408">
    <property type="entry name" value="MscS_beta-dom_sf"/>
</dbReference>
<keyword evidence="6" id="KW-1003">Cell membrane</keyword>
<evidence type="ECO:0000256" key="4">
    <source>
        <dbReference type="ARBA" id="ARBA00022989"/>
    </source>
</evidence>
<dbReference type="GO" id="GO:0005886">
    <property type="term" value="C:plasma membrane"/>
    <property type="evidence" value="ECO:0007669"/>
    <property type="project" value="UniProtKB-SubCell"/>
</dbReference>
<keyword evidence="4 6" id="KW-1133">Transmembrane helix</keyword>
<comment type="subunit">
    <text evidence="6">Homoheptamer.</text>
</comment>
<comment type="function">
    <text evidence="6">Mechanosensitive channel that participates in the regulation of osmotic pressure changes within the cell, opening in response to stretch forces in the membrane lipid bilayer, without the need for other proteins. Contributes to normal resistance to hypoosmotic shock. Forms an ion channel of 1.0 nanosiemens conductance with a slight preference for anions.</text>
</comment>
<dbReference type="Gene3D" id="2.30.30.60">
    <property type="match status" value="1"/>
</dbReference>
<dbReference type="InterPro" id="IPR011014">
    <property type="entry name" value="MscS_channel_TM-2"/>
</dbReference>
<sequence>MDAEQLTRLFRRITPAVLTELALVVLVALALAWLIQTLLPRLATRLHGRRRHWVLALIPTLRILVVLVAIGWVISLVIEPSLRNMVAILGAVGLALGFALKDYVSSLFAGVVAAYERPYRPGDWIEVDGCYGEVRHIGLRALEMVTPDDTVVVVPHSRLWNGLIRNANNGDASLMCVARFYLAPEHDAHQVRRLLHDVALSSPYLKLSRPVLVVMEDHPWGSRYRIKAYPLDPRQQFLFISDLTARGKAALLAMGVEFARVEAMARGGESNAG</sequence>
<protein>
    <recommendedName>
        <fullName evidence="6">Small-conductance mechanosensitive channel</fullName>
    </recommendedName>
</protein>
<proteinExistence type="inferred from homology"/>
<dbReference type="RefSeq" id="WP_306763177.1">
    <property type="nucleotide sequence ID" value="NZ_CP118224.1"/>
</dbReference>
<evidence type="ECO:0000259" key="7">
    <source>
        <dbReference type="Pfam" id="PF00924"/>
    </source>
</evidence>
<feature type="transmembrane region" description="Helical" evidence="6">
    <location>
        <begin position="54"/>
        <end position="78"/>
    </location>
</feature>
<comment type="similarity">
    <text evidence="2 6">Belongs to the MscS (TC 1.A.23) family.</text>
</comment>
<keyword evidence="6" id="KW-0997">Cell inner membrane</keyword>
<dbReference type="EMBL" id="CP118224">
    <property type="protein sequence ID" value="WMC11940.1"/>
    <property type="molecule type" value="Genomic_DNA"/>
</dbReference>
<comment type="subcellular location">
    <subcellularLocation>
        <location evidence="6">Cell inner membrane</location>
        <topology evidence="6">Multi-pass membrane protein</topology>
    </subcellularLocation>
    <subcellularLocation>
        <location evidence="1">Membrane</location>
        <topology evidence="1">Multi-pass membrane protein</topology>
    </subcellularLocation>
</comment>
<evidence type="ECO:0000256" key="5">
    <source>
        <dbReference type="ARBA" id="ARBA00023136"/>
    </source>
</evidence>
<keyword evidence="5 6" id="KW-0472">Membrane</keyword>
<evidence type="ECO:0000256" key="6">
    <source>
        <dbReference type="RuleBase" id="RU369025"/>
    </source>
</evidence>
<organism evidence="8 9">
    <name type="scientific">Oceanimonas pelagia</name>
    <dbReference type="NCBI Taxonomy" id="3028314"/>
    <lineage>
        <taxon>Bacteria</taxon>
        <taxon>Pseudomonadati</taxon>
        <taxon>Pseudomonadota</taxon>
        <taxon>Gammaproteobacteria</taxon>
        <taxon>Aeromonadales</taxon>
        <taxon>Aeromonadaceae</taxon>
        <taxon>Oceanimonas</taxon>
    </lineage>
</organism>
<dbReference type="KEGG" id="ope:PU634_06110"/>
<accession>A0AA50KQ41</accession>
<dbReference type="InterPro" id="IPR045275">
    <property type="entry name" value="MscS_archaea/bacteria_type"/>
</dbReference>
<reference evidence="8 9" key="1">
    <citation type="submission" date="2023-02" db="EMBL/GenBank/DDBJ databases">
        <title>Complete genome sequence of a novel bacterium Oceanimonas sp. NTOU-MSR1 isolated from marine coast sediment.</title>
        <authorList>
            <person name="Yang H.-T."/>
            <person name="Chen Y.-L."/>
            <person name="Ho Y.-N."/>
        </authorList>
    </citation>
    <scope>NUCLEOTIDE SEQUENCE [LARGE SCALE GENOMIC DNA]</scope>
    <source>
        <strain evidence="8 9">NTOU-MSR1</strain>
    </source>
</reference>
<dbReference type="PANTHER" id="PTHR30221:SF1">
    <property type="entry name" value="SMALL-CONDUCTANCE MECHANOSENSITIVE CHANNEL"/>
    <property type="match status" value="1"/>
</dbReference>
<dbReference type="SUPFAM" id="SSF50182">
    <property type="entry name" value="Sm-like ribonucleoproteins"/>
    <property type="match status" value="1"/>
</dbReference>
<keyword evidence="6" id="KW-0407">Ion channel</keyword>
<dbReference type="Gene3D" id="1.10.287.1260">
    <property type="match status" value="1"/>
</dbReference>
<evidence type="ECO:0000256" key="2">
    <source>
        <dbReference type="ARBA" id="ARBA00008017"/>
    </source>
</evidence>
<name>A0AA50KQ41_9GAMM</name>
<gene>
    <name evidence="8" type="ORF">PU634_06110</name>
</gene>
<dbReference type="SUPFAM" id="SSF82861">
    <property type="entry name" value="Mechanosensitive channel protein MscS (YggB), transmembrane region"/>
    <property type="match status" value="1"/>
</dbReference>
<comment type="caution">
    <text evidence="6">Lacks conserved residue(s) required for the propagation of feature annotation.</text>
</comment>
<keyword evidence="6" id="KW-0406">Ion transport</keyword>